<evidence type="ECO:0000313" key="2">
    <source>
        <dbReference type="Proteomes" id="UP000046392"/>
    </source>
</evidence>
<reference evidence="3" key="1">
    <citation type="submission" date="2017-02" db="UniProtKB">
        <authorList>
            <consortium name="WormBaseParasite"/>
        </authorList>
    </citation>
    <scope>IDENTIFICATION</scope>
</reference>
<protein>
    <submittedName>
        <fullName evidence="3">C2H2-type domain-containing protein</fullName>
    </submittedName>
</protein>
<feature type="domain" description="C2H2-type" evidence="1">
    <location>
        <begin position="11"/>
        <end position="31"/>
    </location>
</feature>
<dbReference type="AlphaFoldDB" id="A0A0N5CAI1"/>
<keyword evidence="2" id="KW-1185">Reference proteome</keyword>
<dbReference type="Gene3D" id="3.30.160.60">
    <property type="entry name" value="Classic Zinc Finger"/>
    <property type="match status" value="1"/>
</dbReference>
<sequence>KFMRRNSLFYCFICDKVIEGSQTPYNHFKIHILHEPFNCLDCTFKCHTESQLEEHLEKSNHLNNQKKTKLGHRKFRDSLESLSRQLENVGDRDIAKINLDIKKGEENCSTK</sequence>
<dbReference type="InterPro" id="IPR013087">
    <property type="entry name" value="Znf_C2H2_type"/>
</dbReference>
<organism evidence="2 3">
    <name type="scientific">Strongyloides papillosus</name>
    <name type="common">Intestinal threadworm</name>
    <dbReference type="NCBI Taxonomy" id="174720"/>
    <lineage>
        <taxon>Eukaryota</taxon>
        <taxon>Metazoa</taxon>
        <taxon>Ecdysozoa</taxon>
        <taxon>Nematoda</taxon>
        <taxon>Chromadorea</taxon>
        <taxon>Rhabditida</taxon>
        <taxon>Tylenchina</taxon>
        <taxon>Panagrolaimomorpha</taxon>
        <taxon>Strongyloidoidea</taxon>
        <taxon>Strongyloididae</taxon>
        <taxon>Strongyloides</taxon>
    </lineage>
</organism>
<evidence type="ECO:0000259" key="1">
    <source>
        <dbReference type="PROSITE" id="PS00028"/>
    </source>
</evidence>
<feature type="domain" description="C2H2-type" evidence="1">
    <location>
        <begin position="39"/>
        <end position="61"/>
    </location>
</feature>
<dbReference type="WBParaSite" id="SPAL_0001490400.1">
    <property type="protein sequence ID" value="SPAL_0001490400.1"/>
    <property type="gene ID" value="SPAL_0001490400"/>
</dbReference>
<dbReference type="Proteomes" id="UP000046392">
    <property type="component" value="Unplaced"/>
</dbReference>
<name>A0A0N5CAI1_STREA</name>
<dbReference type="PROSITE" id="PS00028">
    <property type="entry name" value="ZINC_FINGER_C2H2_1"/>
    <property type="match status" value="2"/>
</dbReference>
<accession>A0A0N5CAI1</accession>
<evidence type="ECO:0000313" key="3">
    <source>
        <dbReference type="WBParaSite" id="SPAL_0001490400.1"/>
    </source>
</evidence>
<proteinExistence type="predicted"/>